<evidence type="ECO:0000259" key="6">
    <source>
        <dbReference type="Pfam" id="PF13873"/>
    </source>
</evidence>
<evidence type="ECO:0000256" key="4">
    <source>
        <dbReference type="SAM" id="Coils"/>
    </source>
</evidence>
<feature type="compositionally biased region" description="Polar residues" evidence="5">
    <location>
        <begin position="182"/>
        <end position="191"/>
    </location>
</feature>
<accession>A0AAN8X9V0</accession>
<evidence type="ECO:0000256" key="1">
    <source>
        <dbReference type="ARBA" id="ARBA00011764"/>
    </source>
</evidence>
<evidence type="ECO:0000256" key="5">
    <source>
        <dbReference type="SAM" id="MobiDB-lite"/>
    </source>
</evidence>
<keyword evidence="8" id="KW-1185">Reference proteome</keyword>
<feature type="region of interest" description="Disordered" evidence="5">
    <location>
        <begin position="70"/>
        <end position="116"/>
    </location>
</feature>
<comment type="subunit">
    <text evidence="1">Self-associates forming complexes of several hundred monomers.</text>
</comment>
<feature type="compositionally biased region" description="Basic residues" evidence="5">
    <location>
        <begin position="165"/>
        <end position="174"/>
    </location>
</feature>
<keyword evidence="4" id="KW-0175">Coiled coil</keyword>
<feature type="domain" description="Myb/SANT-like DNA-binding" evidence="6">
    <location>
        <begin position="16"/>
        <end position="77"/>
    </location>
</feature>
<feature type="coiled-coil region" evidence="4">
    <location>
        <begin position="286"/>
        <end position="313"/>
    </location>
</feature>
<feature type="compositionally biased region" description="Pro residues" evidence="5">
    <location>
        <begin position="147"/>
        <end position="156"/>
    </location>
</feature>
<dbReference type="InterPro" id="IPR028002">
    <property type="entry name" value="Myb_DNA-bind_5"/>
</dbReference>
<reference evidence="7 8" key="1">
    <citation type="submission" date="2023-11" db="EMBL/GenBank/DDBJ databases">
        <title>Halocaridina rubra genome assembly.</title>
        <authorList>
            <person name="Smith C."/>
        </authorList>
    </citation>
    <scope>NUCLEOTIDE SEQUENCE [LARGE SCALE GENOMIC DNA]</scope>
    <source>
        <strain evidence="7">EP-1</strain>
        <tissue evidence="7">Whole</tissue>
    </source>
</reference>
<gene>
    <name evidence="7" type="ORF">SK128_002672</name>
</gene>
<evidence type="ECO:0000256" key="2">
    <source>
        <dbReference type="ARBA" id="ARBA00016807"/>
    </source>
</evidence>
<feature type="compositionally biased region" description="Polar residues" evidence="5">
    <location>
        <begin position="80"/>
        <end position="103"/>
    </location>
</feature>
<dbReference type="EMBL" id="JAXCGZ010009460">
    <property type="protein sequence ID" value="KAK7077193.1"/>
    <property type="molecule type" value="Genomic_DNA"/>
</dbReference>
<name>A0AAN8X9V0_HALRR</name>
<dbReference type="Proteomes" id="UP001381693">
    <property type="component" value="Unassembled WGS sequence"/>
</dbReference>
<feature type="region of interest" description="Disordered" evidence="5">
    <location>
        <begin position="147"/>
        <end position="192"/>
    </location>
</feature>
<organism evidence="7 8">
    <name type="scientific">Halocaridina rubra</name>
    <name type="common">Hawaiian red shrimp</name>
    <dbReference type="NCBI Taxonomy" id="373956"/>
    <lineage>
        <taxon>Eukaryota</taxon>
        <taxon>Metazoa</taxon>
        <taxon>Ecdysozoa</taxon>
        <taxon>Arthropoda</taxon>
        <taxon>Crustacea</taxon>
        <taxon>Multicrustacea</taxon>
        <taxon>Malacostraca</taxon>
        <taxon>Eumalacostraca</taxon>
        <taxon>Eucarida</taxon>
        <taxon>Decapoda</taxon>
        <taxon>Pleocyemata</taxon>
        <taxon>Caridea</taxon>
        <taxon>Atyoidea</taxon>
        <taxon>Atyidae</taxon>
        <taxon>Halocaridina</taxon>
    </lineage>
</organism>
<dbReference type="AlphaFoldDB" id="A0AAN8X9V0"/>
<dbReference type="Pfam" id="PF13873">
    <property type="entry name" value="Myb_DNA-bind_5"/>
    <property type="match status" value="1"/>
</dbReference>
<comment type="caution">
    <text evidence="7">The sequence shown here is derived from an EMBL/GenBank/DDBJ whole genome shotgun (WGS) entry which is preliminary data.</text>
</comment>
<proteinExistence type="predicted"/>
<evidence type="ECO:0000313" key="7">
    <source>
        <dbReference type="EMBL" id="KAK7077193.1"/>
    </source>
</evidence>
<sequence>MEDHETEEESSQKRYRSRNFTKYEKEVFYSVFSQYVGIIGDKNSSAYTIRDAWDKLVVEYNSQHNVYPRTRRQLQDRSPSKNCIEINGSSDAPSTSTCETVTPTKPIPAEGERHPSSLLTPLLTVIKREHEAYTAGEITPVLPLAPYPPPPPPPTEPCSTLSTKPKLKKIHGKVIKQEESYSRSPSPNRYTSADERVLPLPVEAHLHSGSSSPVVKHKYDDPTSDEDDIYWSNHSHHRRKARRNGNKIGNDTSVLDRNAIANRRERDIHKLKLQQLRHEGALRMRVLEMELALKQQQQQMEQQEHNLRMEILREKLKRIREGKIVGD</sequence>
<comment type="function">
    <text evidence="3">Involved in transvection phenomena (= synapsis-dependent gene expression), where the synaptic pairing of chromosomes carrying genes with which zeste interacts influences the expression of these genes. Zeste binds to DNA and stimulates transcription from a nearby promoter.</text>
</comment>
<protein>
    <recommendedName>
        <fullName evidence="2">Regulatory protein zeste</fullName>
    </recommendedName>
</protein>
<evidence type="ECO:0000313" key="8">
    <source>
        <dbReference type="Proteomes" id="UP001381693"/>
    </source>
</evidence>
<evidence type="ECO:0000256" key="3">
    <source>
        <dbReference type="ARBA" id="ARBA00025466"/>
    </source>
</evidence>